<dbReference type="AlphaFoldDB" id="A0A382YDZ5"/>
<accession>A0A382YDZ5</accession>
<sequence length="74" mass="8998">MANQLAKDYKLKIIVYTWGVHDKVDWGLWDEKINIRIVPYSKYFQKLIAKICYYLWVKLDRPNNIILNFLYNGE</sequence>
<organism evidence="1">
    <name type="scientific">marine metagenome</name>
    <dbReference type="NCBI Taxonomy" id="408172"/>
    <lineage>
        <taxon>unclassified sequences</taxon>
        <taxon>metagenomes</taxon>
        <taxon>ecological metagenomes</taxon>
    </lineage>
</organism>
<protein>
    <recommendedName>
        <fullName evidence="2">Glycosyltransferase subfamily 4-like N-terminal domain-containing protein</fullName>
    </recommendedName>
</protein>
<evidence type="ECO:0008006" key="2">
    <source>
        <dbReference type="Google" id="ProtNLM"/>
    </source>
</evidence>
<proteinExistence type="predicted"/>
<evidence type="ECO:0000313" key="1">
    <source>
        <dbReference type="EMBL" id="SVD81493.1"/>
    </source>
</evidence>
<name>A0A382YDZ5_9ZZZZ</name>
<feature type="non-terminal residue" evidence="1">
    <location>
        <position position="74"/>
    </location>
</feature>
<dbReference type="EMBL" id="UINC01175063">
    <property type="protein sequence ID" value="SVD81493.1"/>
    <property type="molecule type" value="Genomic_DNA"/>
</dbReference>
<reference evidence="1" key="1">
    <citation type="submission" date="2018-05" db="EMBL/GenBank/DDBJ databases">
        <authorList>
            <person name="Lanie J.A."/>
            <person name="Ng W.-L."/>
            <person name="Kazmierczak K.M."/>
            <person name="Andrzejewski T.M."/>
            <person name="Davidsen T.M."/>
            <person name="Wayne K.J."/>
            <person name="Tettelin H."/>
            <person name="Glass J.I."/>
            <person name="Rusch D."/>
            <person name="Podicherti R."/>
            <person name="Tsui H.-C.T."/>
            <person name="Winkler M.E."/>
        </authorList>
    </citation>
    <scope>NUCLEOTIDE SEQUENCE</scope>
</reference>
<gene>
    <name evidence="1" type="ORF">METZ01_LOCUS434347</name>
</gene>